<evidence type="ECO:0000313" key="2">
    <source>
        <dbReference type="EMBL" id="KAF2767179.1"/>
    </source>
</evidence>
<reference evidence="2" key="1">
    <citation type="journal article" date="2020" name="Stud. Mycol.">
        <title>101 Dothideomycetes genomes: a test case for predicting lifestyles and emergence of pathogens.</title>
        <authorList>
            <person name="Haridas S."/>
            <person name="Albert R."/>
            <person name="Binder M."/>
            <person name="Bloem J."/>
            <person name="Labutti K."/>
            <person name="Salamov A."/>
            <person name="Andreopoulos B."/>
            <person name="Baker S."/>
            <person name="Barry K."/>
            <person name="Bills G."/>
            <person name="Bluhm B."/>
            <person name="Cannon C."/>
            <person name="Castanera R."/>
            <person name="Culley D."/>
            <person name="Daum C."/>
            <person name="Ezra D."/>
            <person name="Gonzalez J."/>
            <person name="Henrissat B."/>
            <person name="Kuo A."/>
            <person name="Liang C."/>
            <person name="Lipzen A."/>
            <person name="Lutzoni F."/>
            <person name="Magnuson J."/>
            <person name="Mondo S."/>
            <person name="Nolan M."/>
            <person name="Ohm R."/>
            <person name="Pangilinan J."/>
            <person name="Park H.-J."/>
            <person name="Ramirez L."/>
            <person name="Alfaro M."/>
            <person name="Sun H."/>
            <person name="Tritt A."/>
            <person name="Yoshinaga Y."/>
            <person name="Zwiers L.-H."/>
            <person name="Turgeon B."/>
            <person name="Goodwin S."/>
            <person name="Spatafora J."/>
            <person name="Crous P."/>
            <person name="Grigoriev I."/>
        </authorList>
    </citation>
    <scope>NUCLEOTIDE SEQUENCE</scope>
    <source>
        <strain evidence="2">CBS 116005</strain>
    </source>
</reference>
<proteinExistence type="predicted"/>
<feature type="region of interest" description="Disordered" evidence="1">
    <location>
        <begin position="60"/>
        <end position="84"/>
    </location>
</feature>
<keyword evidence="3" id="KW-1185">Reference proteome</keyword>
<accession>A0A6G1L3P1</accession>
<evidence type="ECO:0000313" key="3">
    <source>
        <dbReference type="Proteomes" id="UP000799436"/>
    </source>
</evidence>
<dbReference type="AlphaFoldDB" id="A0A6G1L3P1"/>
<evidence type="ECO:0000256" key="1">
    <source>
        <dbReference type="SAM" id="MobiDB-lite"/>
    </source>
</evidence>
<sequence>MFARAQSSQDEGFSSCTRLQVTFGSHKPAAATQSKESHRLLTALTGSFRKHLDEVHPPKAVEHGKHITSNESLSAPRVNRNPTHSSATLADKHLASVLTNPLLARGPHVVKTPEQEYASAKVELHSNPSRDPVTLLEEYQDRGAATIAIARLCMEVFRDSIKPLPEDAQRKDVAKTAAGRRVLLWLWQTERFKEHAFVEDEQFLELLVEFLMREGHEKYIWDWLELDQTLAADGPLPPTYASEAITLKRKHHAYRWKGRLLAAMVDFHVSEAGSKPRNFNKALDTFIKAGERKTESIDHMKWLPLGQAIIRRLVNFEGQVALIAGWLLRFEAHRDA</sequence>
<dbReference type="EMBL" id="ML995860">
    <property type="protein sequence ID" value="KAF2767179.1"/>
    <property type="molecule type" value="Genomic_DNA"/>
</dbReference>
<gene>
    <name evidence="2" type="ORF">EJ03DRAFT_384220</name>
</gene>
<dbReference type="Proteomes" id="UP000799436">
    <property type="component" value="Unassembled WGS sequence"/>
</dbReference>
<name>A0A6G1L3P1_9PEZI</name>
<protein>
    <submittedName>
        <fullName evidence="2">Uncharacterized protein</fullName>
    </submittedName>
</protein>
<organism evidence="2 3">
    <name type="scientific">Teratosphaeria nubilosa</name>
    <dbReference type="NCBI Taxonomy" id="161662"/>
    <lineage>
        <taxon>Eukaryota</taxon>
        <taxon>Fungi</taxon>
        <taxon>Dikarya</taxon>
        <taxon>Ascomycota</taxon>
        <taxon>Pezizomycotina</taxon>
        <taxon>Dothideomycetes</taxon>
        <taxon>Dothideomycetidae</taxon>
        <taxon>Mycosphaerellales</taxon>
        <taxon>Teratosphaeriaceae</taxon>
        <taxon>Teratosphaeria</taxon>
    </lineage>
</organism>
<dbReference type="OrthoDB" id="5424391at2759"/>